<evidence type="ECO:0000256" key="2">
    <source>
        <dbReference type="ARBA" id="ARBA00004606"/>
    </source>
</evidence>
<dbReference type="GO" id="GO:0005886">
    <property type="term" value="C:plasma membrane"/>
    <property type="evidence" value="ECO:0007669"/>
    <property type="project" value="TreeGrafter"/>
</dbReference>
<evidence type="ECO:0000256" key="9">
    <source>
        <dbReference type="ARBA" id="ARBA00023139"/>
    </source>
</evidence>
<evidence type="ECO:0000256" key="8">
    <source>
        <dbReference type="ARBA" id="ARBA00023136"/>
    </source>
</evidence>
<evidence type="ECO:0000256" key="6">
    <source>
        <dbReference type="ARBA" id="ARBA00022837"/>
    </source>
</evidence>
<keyword evidence="13" id="KW-1185">Reference proteome</keyword>
<comment type="similarity">
    <text evidence="3 11">Belongs to the phospholipid scramblase family.</text>
</comment>
<reference evidence="12 13" key="1">
    <citation type="submission" date="2020-04" db="EMBL/GenBank/DDBJ databases">
        <title>Chromosome-level genome assembly of a cyprinid fish Onychostoma macrolepis by integration of Nanopore Sequencing, Bionano and Hi-C technology.</title>
        <authorList>
            <person name="Wang D."/>
        </authorList>
    </citation>
    <scope>NUCLEOTIDE SEQUENCE [LARGE SCALE GENOMIC DNA]</scope>
    <source>
        <strain evidence="12">SWU-2019</strain>
        <tissue evidence="12">Muscle</tissue>
    </source>
</reference>
<gene>
    <name evidence="12" type="ORF">G5714_001347</name>
</gene>
<dbReference type="Pfam" id="PF03803">
    <property type="entry name" value="Scramblase"/>
    <property type="match status" value="1"/>
</dbReference>
<dbReference type="InterPro" id="IPR005552">
    <property type="entry name" value="Scramblase"/>
</dbReference>
<comment type="subcellular location">
    <subcellularLocation>
        <location evidence="2">Membrane</location>
        <topology evidence="2">Single-pass type II membrane protein</topology>
    </subcellularLocation>
</comment>
<sequence length="229" mass="25660">MELSEGTAMINSPDLYRCPSHLETLTGMDQLFVFKEENMEECLAEVCCGIKPFKKYNVKDNTGNKVFGIIEDSECCERQCFAGARSFIMNVTDHSNQEIIRLVHPFVCCSHELEVQSPPGTAIGYVQQNLHVCLPKFTVANERGEPAFNIEGPCMGCTCCTDENFELVSLNGAAIDRSFGKIFKPFSYSEPNAGADFVLRFPRHLDVKMKATVLGACMLIDCMYYERSQ</sequence>
<keyword evidence="8" id="KW-0472">Membrane</keyword>
<dbReference type="GO" id="GO:0017128">
    <property type="term" value="F:phospholipid scramblase activity"/>
    <property type="evidence" value="ECO:0007669"/>
    <property type="project" value="InterPro"/>
</dbReference>
<dbReference type="EMBL" id="JAAMOB010000002">
    <property type="protein sequence ID" value="KAF4116794.1"/>
    <property type="molecule type" value="Genomic_DNA"/>
</dbReference>
<accession>A0A7J6DD50</accession>
<dbReference type="PANTHER" id="PTHR23248">
    <property type="entry name" value="PHOSPHOLIPID SCRAMBLASE-RELATED"/>
    <property type="match status" value="1"/>
</dbReference>
<dbReference type="Proteomes" id="UP000579812">
    <property type="component" value="Unassembled WGS sequence"/>
</dbReference>
<evidence type="ECO:0000313" key="13">
    <source>
        <dbReference type="Proteomes" id="UP000579812"/>
    </source>
</evidence>
<evidence type="ECO:0000256" key="4">
    <source>
        <dbReference type="ARBA" id="ARBA00022553"/>
    </source>
</evidence>
<evidence type="ECO:0000256" key="1">
    <source>
        <dbReference type="ARBA" id="ARBA00001913"/>
    </source>
</evidence>
<evidence type="ECO:0000313" key="12">
    <source>
        <dbReference type="EMBL" id="KAF4116794.1"/>
    </source>
</evidence>
<evidence type="ECO:0000256" key="11">
    <source>
        <dbReference type="RuleBase" id="RU363116"/>
    </source>
</evidence>
<protein>
    <recommendedName>
        <fullName evidence="11">Phospholipid scramblase</fullName>
    </recommendedName>
</protein>
<dbReference type="PANTHER" id="PTHR23248:SF38">
    <property type="entry name" value="PHOSPHOLIPID SCRAMBLASE 1"/>
    <property type="match status" value="1"/>
</dbReference>
<organism evidence="12 13">
    <name type="scientific">Onychostoma macrolepis</name>
    <dbReference type="NCBI Taxonomy" id="369639"/>
    <lineage>
        <taxon>Eukaryota</taxon>
        <taxon>Metazoa</taxon>
        <taxon>Chordata</taxon>
        <taxon>Craniata</taxon>
        <taxon>Vertebrata</taxon>
        <taxon>Euteleostomi</taxon>
        <taxon>Actinopterygii</taxon>
        <taxon>Neopterygii</taxon>
        <taxon>Teleostei</taxon>
        <taxon>Ostariophysi</taxon>
        <taxon>Cypriniformes</taxon>
        <taxon>Cyprinidae</taxon>
        <taxon>Acrossocheilinae</taxon>
        <taxon>Onychostoma</taxon>
    </lineage>
</organism>
<evidence type="ECO:0000256" key="3">
    <source>
        <dbReference type="ARBA" id="ARBA00005350"/>
    </source>
</evidence>
<proteinExistence type="inferred from homology"/>
<comment type="caution">
    <text evidence="12">The sequence shown here is derived from an EMBL/GenBank/DDBJ whole genome shotgun (WGS) entry which is preliminary data.</text>
</comment>
<evidence type="ECO:0000256" key="7">
    <source>
        <dbReference type="ARBA" id="ARBA00022989"/>
    </source>
</evidence>
<keyword evidence="7" id="KW-1133">Transmembrane helix</keyword>
<name>A0A7J6DD50_9TELE</name>
<keyword evidence="6 11" id="KW-0106">Calcium</keyword>
<keyword evidence="10 11" id="KW-0449">Lipoprotein</keyword>
<keyword evidence="5" id="KW-0812">Transmembrane</keyword>
<keyword evidence="9 11" id="KW-0564">Palmitate</keyword>
<evidence type="ECO:0000256" key="10">
    <source>
        <dbReference type="ARBA" id="ARBA00023288"/>
    </source>
</evidence>
<comment type="function">
    <text evidence="11">May mediate accelerated ATP-independent bidirectional transbilayer migration of phospholipids upon binding calcium ions that results in a loss of phospholipid asymmetry in the plasma membrane.</text>
</comment>
<dbReference type="AlphaFoldDB" id="A0A7J6DD50"/>
<evidence type="ECO:0000256" key="5">
    <source>
        <dbReference type="ARBA" id="ARBA00022692"/>
    </source>
</evidence>
<keyword evidence="4" id="KW-0597">Phosphoprotein</keyword>
<comment type="cofactor">
    <cofactor evidence="1 11">
        <name>Ca(2+)</name>
        <dbReference type="ChEBI" id="CHEBI:29108"/>
    </cofactor>
</comment>